<accession>A0A9N7Y625</accession>
<organism evidence="2 3">
    <name type="scientific">Pleuronectes platessa</name>
    <name type="common">European plaice</name>
    <dbReference type="NCBI Taxonomy" id="8262"/>
    <lineage>
        <taxon>Eukaryota</taxon>
        <taxon>Metazoa</taxon>
        <taxon>Chordata</taxon>
        <taxon>Craniata</taxon>
        <taxon>Vertebrata</taxon>
        <taxon>Euteleostomi</taxon>
        <taxon>Actinopterygii</taxon>
        <taxon>Neopterygii</taxon>
        <taxon>Teleostei</taxon>
        <taxon>Neoteleostei</taxon>
        <taxon>Acanthomorphata</taxon>
        <taxon>Carangaria</taxon>
        <taxon>Pleuronectiformes</taxon>
        <taxon>Pleuronectoidei</taxon>
        <taxon>Pleuronectidae</taxon>
        <taxon>Pleuronectes</taxon>
    </lineage>
</organism>
<gene>
    <name evidence="2" type="ORF">PLEPLA_LOCUS7596</name>
</gene>
<sequence length="172" mass="19736">SNTRAQSSDRTVGPWLDRLYVVGDVDDERVKEQVSWGWWLTWWCGWHLMRAVGGLELCGPFSCDHSTAPRTTRLHGQREQEESSRRRSREGAEEKPEGEPEESRRKPEESNREAQQLSMGRGQGFALPHIGACLPASRRSLAEREKKRGQKMKESSKMWGGNGVRRLRHTPL</sequence>
<feature type="region of interest" description="Disordered" evidence="1">
    <location>
        <begin position="67"/>
        <end position="172"/>
    </location>
</feature>
<feature type="compositionally biased region" description="Basic and acidic residues" evidence="1">
    <location>
        <begin position="140"/>
        <end position="156"/>
    </location>
</feature>
<proteinExistence type="predicted"/>
<dbReference type="Proteomes" id="UP001153269">
    <property type="component" value="Unassembled WGS sequence"/>
</dbReference>
<evidence type="ECO:0000313" key="3">
    <source>
        <dbReference type="Proteomes" id="UP001153269"/>
    </source>
</evidence>
<feature type="compositionally biased region" description="Basic and acidic residues" evidence="1">
    <location>
        <begin position="76"/>
        <end position="112"/>
    </location>
</feature>
<protein>
    <submittedName>
        <fullName evidence="2">Uncharacterized protein</fullName>
    </submittedName>
</protein>
<dbReference type="AlphaFoldDB" id="A0A9N7Y625"/>
<dbReference type="EMBL" id="CADEAL010000408">
    <property type="protein sequence ID" value="CAB1419745.1"/>
    <property type="molecule type" value="Genomic_DNA"/>
</dbReference>
<name>A0A9N7Y625_PLEPL</name>
<evidence type="ECO:0000256" key="1">
    <source>
        <dbReference type="SAM" id="MobiDB-lite"/>
    </source>
</evidence>
<keyword evidence="3" id="KW-1185">Reference proteome</keyword>
<comment type="caution">
    <text evidence="2">The sequence shown here is derived from an EMBL/GenBank/DDBJ whole genome shotgun (WGS) entry which is preliminary data.</text>
</comment>
<evidence type="ECO:0000313" key="2">
    <source>
        <dbReference type="EMBL" id="CAB1419745.1"/>
    </source>
</evidence>
<reference evidence="2" key="1">
    <citation type="submission" date="2020-03" db="EMBL/GenBank/DDBJ databases">
        <authorList>
            <person name="Weist P."/>
        </authorList>
    </citation>
    <scope>NUCLEOTIDE SEQUENCE</scope>
</reference>
<feature type="non-terminal residue" evidence="2">
    <location>
        <position position="1"/>
    </location>
</feature>